<proteinExistence type="predicted"/>
<reference evidence="2" key="1">
    <citation type="submission" date="2020-05" db="EMBL/GenBank/DDBJ databases">
        <authorList>
            <person name="Chiriac C."/>
            <person name="Salcher M."/>
            <person name="Ghai R."/>
            <person name="Kavagutti S V."/>
        </authorList>
    </citation>
    <scope>NUCLEOTIDE SEQUENCE</scope>
</reference>
<feature type="compositionally biased region" description="Acidic residues" evidence="1">
    <location>
        <begin position="173"/>
        <end position="188"/>
    </location>
</feature>
<feature type="compositionally biased region" description="Low complexity" evidence="1">
    <location>
        <begin position="19"/>
        <end position="29"/>
    </location>
</feature>
<feature type="compositionally biased region" description="Acidic residues" evidence="1">
    <location>
        <begin position="46"/>
        <end position="56"/>
    </location>
</feature>
<evidence type="ECO:0000313" key="2">
    <source>
        <dbReference type="EMBL" id="CAB5041878.1"/>
    </source>
</evidence>
<organism evidence="2">
    <name type="scientific">freshwater metagenome</name>
    <dbReference type="NCBI Taxonomy" id="449393"/>
    <lineage>
        <taxon>unclassified sequences</taxon>
        <taxon>metagenomes</taxon>
        <taxon>ecological metagenomes</taxon>
    </lineage>
</organism>
<name>A0A6J7SNQ7_9ZZZZ</name>
<accession>A0A6J7SNQ7</accession>
<feature type="compositionally biased region" description="Acidic residues" evidence="1">
    <location>
        <begin position="102"/>
        <end position="162"/>
    </location>
</feature>
<evidence type="ECO:0000256" key="1">
    <source>
        <dbReference type="SAM" id="MobiDB-lite"/>
    </source>
</evidence>
<feature type="region of interest" description="Disordered" evidence="1">
    <location>
        <begin position="1"/>
        <end position="29"/>
    </location>
</feature>
<sequence length="188" mass="19936">MAKTSGKSGGGKSGGGKSGAADKTSKVVAPAPKVAEALLSTADEKDAWEESALDDNEYARFVTRNEEAGEDTSDIDTNPNSLDADAELSEGDGETSSPNGDELSEDELSEDELSEDELSEDELSEDELSEDELSEEEVVSEDELSEEEIVSEEEVSSEDEIAPDGGDWTLESSESDWVDLSDSDPAAE</sequence>
<feature type="compositionally biased region" description="Acidic residues" evidence="1">
    <location>
        <begin position="84"/>
        <end position="93"/>
    </location>
</feature>
<dbReference type="AlphaFoldDB" id="A0A6J7SNQ7"/>
<protein>
    <submittedName>
        <fullName evidence="2">Unannotated protein</fullName>
    </submittedName>
</protein>
<gene>
    <name evidence="2" type="ORF">UFOPK4234_01373</name>
</gene>
<dbReference type="EMBL" id="CAFBQA010000100">
    <property type="protein sequence ID" value="CAB5041878.1"/>
    <property type="molecule type" value="Genomic_DNA"/>
</dbReference>
<feature type="region of interest" description="Disordered" evidence="1">
    <location>
        <begin position="42"/>
        <end position="188"/>
    </location>
</feature>
<feature type="compositionally biased region" description="Gly residues" evidence="1">
    <location>
        <begin position="7"/>
        <end position="18"/>
    </location>
</feature>